<comment type="caution">
    <text evidence="1">The sequence shown here is derived from an EMBL/GenBank/DDBJ whole genome shotgun (WGS) entry which is preliminary data.</text>
</comment>
<organism evidence="1">
    <name type="scientific">Caldilinea aerophila</name>
    <dbReference type="NCBI Taxonomy" id="133453"/>
    <lineage>
        <taxon>Bacteria</taxon>
        <taxon>Bacillati</taxon>
        <taxon>Chloroflexota</taxon>
        <taxon>Caldilineae</taxon>
        <taxon>Caldilineales</taxon>
        <taxon>Caldilineaceae</taxon>
        <taxon>Caldilinea</taxon>
    </lineage>
</organism>
<sequence length="167" mass="18259">MGLWTTNRSSAINRQETLVTHPNAEFAVLEANKAAALRLYEEVINQEQKLVIDEIFAADVLVHDPFTGAQRGVAAFKGLLGLFDVAFPHHRVVVERAIAEGDCVAVLHTHHATHTGPFMGLPPTGRSVVVNGLELFRFADGRIVEFWRKDDDASLLMQLGLLAAPPG</sequence>
<accession>A0A7C1JZ00</accession>
<protein>
    <submittedName>
        <fullName evidence="1">Ester cyclase</fullName>
    </submittedName>
</protein>
<proteinExistence type="predicted"/>
<dbReference type="InterPro" id="IPR009959">
    <property type="entry name" value="Cyclase_SnoaL-like"/>
</dbReference>
<name>A0A7C1JZ00_9CHLR</name>
<dbReference type="PANTHER" id="PTHR38436">
    <property type="entry name" value="POLYKETIDE CYCLASE SNOAL-LIKE DOMAIN"/>
    <property type="match status" value="1"/>
</dbReference>
<dbReference type="PANTHER" id="PTHR38436:SF1">
    <property type="entry name" value="ESTER CYCLASE"/>
    <property type="match status" value="1"/>
</dbReference>
<dbReference type="InterPro" id="IPR032710">
    <property type="entry name" value="NTF2-like_dom_sf"/>
</dbReference>
<dbReference type="EMBL" id="DSMG01000038">
    <property type="protein sequence ID" value="HDX30449.1"/>
    <property type="molecule type" value="Genomic_DNA"/>
</dbReference>
<dbReference type="AlphaFoldDB" id="A0A7C1JZ00"/>
<reference evidence="1" key="1">
    <citation type="journal article" date="2020" name="mSystems">
        <title>Genome- and Community-Level Interaction Insights into Carbon Utilization and Element Cycling Functions of Hydrothermarchaeota in Hydrothermal Sediment.</title>
        <authorList>
            <person name="Zhou Z."/>
            <person name="Liu Y."/>
            <person name="Xu W."/>
            <person name="Pan J."/>
            <person name="Luo Z.H."/>
            <person name="Li M."/>
        </authorList>
    </citation>
    <scope>NUCLEOTIDE SEQUENCE [LARGE SCALE GENOMIC DNA]</scope>
    <source>
        <strain evidence="1">SpSt-289</strain>
    </source>
</reference>
<dbReference type="Pfam" id="PF07366">
    <property type="entry name" value="SnoaL"/>
    <property type="match status" value="1"/>
</dbReference>
<dbReference type="Gene3D" id="3.10.450.50">
    <property type="match status" value="1"/>
</dbReference>
<gene>
    <name evidence="1" type="ORF">ENQ20_03035</name>
</gene>
<dbReference type="SUPFAM" id="SSF54427">
    <property type="entry name" value="NTF2-like"/>
    <property type="match status" value="1"/>
</dbReference>
<evidence type="ECO:0000313" key="1">
    <source>
        <dbReference type="EMBL" id="HDX30449.1"/>
    </source>
</evidence>
<dbReference type="GO" id="GO:0030638">
    <property type="term" value="P:polyketide metabolic process"/>
    <property type="evidence" value="ECO:0007669"/>
    <property type="project" value="InterPro"/>
</dbReference>